<dbReference type="Proteomes" id="UP001564626">
    <property type="component" value="Unassembled WGS sequence"/>
</dbReference>
<evidence type="ECO:0000256" key="5">
    <source>
        <dbReference type="PROSITE-ProRule" id="PRU00335"/>
    </source>
</evidence>
<dbReference type="PROSITE" id="PS50977">
    <property type="entry name" value="HTH_TETR_2"/>
    <property type="match status" value="1"/>
</dbReference>
<dbReference type="SUPFAM" id="SSF46689">
    <property type="entry name" value="Homeodomain-like"/>
    <property type="match status" value="1"/>
</dbReference>
<feature type="domain" description="HTH tetR-type" evidence="6">
    <location>
        <begin position="14"/>
        <end position="74"/>
    </location>
</feature>
<gene>
    <name evidence="7" type="ORF">AB8O55_29290</name>
</gene>
<dbReference type="InterPro" id="IPR004111">
    <property type="entry name" value="Repressor_TetR_C"/>
</dbReference>
<dbReference type="RefSeq" id="WP_186361393.1">
    <property type="nucleotide sequence ID" value="NZ_JBGEHV010000102.1"/>
</dbReference>
<protein>
    <submittedName>
        <fullName evidence="7">TetR/AcrR family transcriptional regulator</fullName>
    </submittedName>
</protein>
<evidence type="ECO:0000313" key="7">
    <source>
        <dbReference type="EMBL" id="MEY8043521.1"/>
    </source>
</evidence>
<dbReference type="PANTHER" id="PTHR30055:SF151">
    <property type="entry name" value="TRANSCRIPTIONAL REGULATORY PROTEIN"/>
    <property type="match status" value="1"/>
</dbReference>
<evidence type="ECO:0000256" key="4">
    <source>
        <dbReference type="ARBA" id="ARBA00023163"/>
    </source>
</evidence>
<keyword evidence="3 5" id="KW-0238">DNA-binding</keyword>
<dbReference type="InterPro" id="IPR001647">
    <property type="entry name" value="HTH_TetR"/>
</dbReference>
<evidence type="ECO:0000256" key="2">
    <source>
        <dbReference type="ARBA" id="ARBA00023015"/>
    </source>
</evidence>
<keyword evidence="2" id="KW-0805">Transcription regulation</keyword>
<keyword evidence="8" id="KW-1185">Reference proteome</keyword>
<evidence type="ECO:0000313" key="8">
    <source>
        <dbReference type="Proteomes" id="UP001564626"/>
    </source>
</evidence>
<dbReference type="InterPro" id="IPR036271">
    <property type="entry name" value="Tet_transcr_reg_TetR-rel_C_sf"/>
</dbReference>
<evidence type="ECO:0000259" key="6">
    <source>
        <dbReference type="PROSITE" id="PS50977"/>
    </source>
</evidence>
<accession>A0ABV4CR05</accession>
<comment type="caution">
    <text evidence="7">The sequence shown here is derived from an EMBL/GenBank/DDBJ whole genome shotgun (WGS) entry which is preliminary data.</text>
</comment>
<evidence type="ECO:0000256" key="3">
    <source>
        <dbReference type="ARBA" id="ARBA00023125"/>
    </source>
</evidence>
<keyword evidence="1" id="KW-0678">Repressor</keyword>
<feature type="DNA-binding region" description="H-T-H motif" evidence="5">
    <location>
        <begin position="37"/>
        <end position="56"/>
    </location>
</feature>
<dbReference type="InterPro" id="IPR009057">
    <property type="entry name" value="Homeodomain-like_sf"/>
</dbReference>
<dbReference type="Pfam" id="PF00440">
    <property type="entry name" value="TetR_N"/>
    <property type="match status" value="1"/>
</dbReference>
<keyword evidence="4" id="KW-0804">Transcription</keyword>
<dbReference type="Gene3D" id="1.10.10.60">
    <property type="entry name" value="Homeodomain-like"/>
    <property type="match status" value="1"/>
</dbReference>
<evidence type="ECO:0000256" key="1">
    <source>
        <dbReference type="ARBA" id="ARBA00022491"/>
    </source>
</evidence>
<organism evidence="7 8">
    <name type="scientific">Saccharopolyspora cebuensis</name>
    <dbReference type="NCBI Taxonomy" id="418759"/>
    <lineage>
        <taxon>Bacteria</taxon>
        <taxon>Bacillati</taxon>
        <taxon>Actinomycetota</taxon>
        <taxon>Actinomycetes</taxon>
        <taxon>Pseudonocardiales</taxon>
        <taxon>Pseudonocardiaceae</taxon>
        <taxon>Saccharopolyspora</taxon>
    </lineage>
</organism>
<dbReference type="PANTHER" id="PTHR30055">
    <property type="entry name" value="HTH-TYPE TRANSCRIPTIONAL REGULATOR RUTR"/>
    <property type="match status" value="1"/>
</dbReference>
<dbReference type="Gene3D" id="1.10.357.10">
    <property type="entry name" value="Tetracycline Repressor, domain 2"/>
    <property type="match status" value="1"/>
</dbReference>
<proteinExistence type="predicted"/>
<dbReference type="SUPFAM" id="SSF48498">
    <property type="entry name" value="Tetracyclin repressor-like, C-terminal domain"/>
    <property type="match status" value="1"/>
</dbReference>
<dbReference type="EMBL" id="JBGEHV010000102">
    <property type="protein sequence ID" value="MEY8043521.1"/>
    <property type="molecule type" value="Genomic_DNA"/>
</dbReference>
<reference evidence="7 8" key="1">
    <citation type="submission" date="2024-08" db="EMBL/GenBank/DDBJ databases">
        <title>Genome mining of Saccharopolyspora cebuensis PGLac3 from Nigerian medicinal plant.</title>
        <authorList>
            <person name="Ezeobiora C.E."/>
            <person name="Igbokwe N.H."/>
            <person name="Amin D.H."/>
            <person name="Mendie U.E."/>
        </authorList>
    </citation>
    <scope>NUCLEOTIDE SEQUENCE [LARGE SCALE GENOMIC DNA]</scope>
    <source>
        <strain evidence="7 8">PGLac3</strain>
    </source>
</reference>
<dbReference type="Pfam" id="PF02909">
    <property type="entry name" value="TetR_C_1"/>
    <property type="match status" value="1"/>
</dbReference>
<sequence length="232" mass="25234">MTVAMANSEQTRAPLTRDHVLSSAVRYVDEHGLDALSMHKLGAELGVKAMSLYKHVASKDDLLDGIVEQLWAEIPIEPASADWRKAIKRLAAALRNLVHQHPRSASLLTSRQTIHERPLEISSALLTVMRNSGVPEQCAVALLRTIFPYAIGYALAELAYPDSADGDDAVSRIRRITNMLSPDASDDLVRTALLVCGDCDMNAQFDIGLDLMIRGLDAYLDTATQAGVASAR</sequence>
<dbReference type="PRINTS" id="PR00400">
    <property type="entry name" value="TETREPRESSOR"/>
</dbReference>
<dbReference type="InterPro" id="IPR003012">
    <property type="entry name" value="Tet_transcr_reg_TetR"/>
</dbReference>
<dbReference type="InterPro" id="IPR050109">
    <property type="entry name" value="HTH-type_TetR-like_transc_reg"/>
</dbReference>
<name>A0ABV4CR05_9PSEU</name>